<dbReference type="SUPFAM" id="SSF56112">
    <property type="entry name" value="Protein kinase-like (PK-like)"/>
    <property type="match status" value="2"/>
</dbReference>
<dbReference type="Pfam" id="PF24476">
    <property type="entry name" value="DUF7580"/>
    <property type="match status" value="1"/>
</dbReference>
<protein>
    <recommendedName>
        <fullName evidence="2">Protein kinase domain-containing protein</fullName>
    </recommendedName>
</protein>
<dbReference type="PROSITE" id="PS00107">
    <property type="entry name" value="PROTEIN_KINASE_ATP"/>
    <property type="match status" value="1"/>
</dbReference>
<evidence type="ECO:0000259" key="2">
    <source>
        <dbReference type="PROSITE" id="PS50011"/>
    </source>
</evidence>
<keyword evidence="1" id="KW-0547">Nucleotide-binding</keyword>
<evidence type="ECO:0000313" key="4">
    <source>
        <dbReference type="Proteomes" id="UP000664203"/>
    </source>
</evidence>
<dbReference type="PROSITE" id="PS50011">
    <property type="entry name" value="PROTEIN_KINASE_DOM"/>
    <property type="match status" value="1"/>
</dbReference>
<dbReference type="OrthoDB" id="4062651at2759"/>
<feature type="domain" description="Protein kinase" evidence="2">
    <location>
        <begin position="149"/>
        <end position="464"/>
    </location>
</feature>
<dbReference type="Gene3D" id="1.10.510.10">
    <property type="entry name" value="Transferase(Phosphotransferase) domain 1"/>
    <property type="match status" value="2"/>
</dbReference>
<feature type="binding site" evidence="1">
    <location>
        <position position="188"/>
    </location>
    <ligand>
        <name>ATP</name>
        <dbReference type="ChEBI" id="CHEBI:30616"/>
    </ligand>
</feature>
<dbReference type="EMBL" id="CAJPDR010000208">
    <property type="protein sequence ID" value="CAF9925889.1"/>
    <property type="molecule type" value="Genomic_DNA"/>
</dbReference>
<proteinExistence type="predicted"/>
<dbReference type="InterPro" id="IPR011009">
    <property type="entry name" value="Kinase-like_dom_sf"/>
</dbReference>
<dbReference type="InterPro" id="IPR000719">
    <property type="entry name" value="Prot_kinase_dom"/>
</dbReference>
<organism evidence="3 4">
    <name type="scientific">Alectoria fallacina</name>
    <dbReference type="NCBI Taxonomy" id="1903189"/>
    <lineage>
        <taxon>Eukaryota</taxon>
        <taxon>Fungi</taxon>
        <taxon>Dikarya</taxon>
        <taxon>Ascomycota</taxon>
        <taxon>Pezizomycotina</taxon>
        <taxon>Lecanoromycetes</taxon>
        <taxon>OSLEUM clade</taxon>
        <taxon>Lecanoromycetidae</taxon>
        <taxon>Lecanorales</taxon>
        <taxon>Lecanorineae</taxon>
        <taxon>Parmeliaceae</taxon>
        <taxon>Alectoria</taxon>
    </lineage>
</organism>
<keyword evidence="4" id="KW-1185">Reference proteome</keyword>
<dbReference type="GO" id="GO:0004672">
    <property type="term" value="F:protein kinase activity"/>
    <property type="evidence" value="ECO:0007669"/>
    <property type="project" value="InterPro"/>
</dbReference>
<evidence type="ECO:0000313" key="3">
    <source>
        <dbReference type="EMBL" id="CAF9925889.1"/>
    </source>
</evidence>
<dbReference type="PANTHER" id="PTHR37542:SF3">
    <property type="entry name" value="PRION-INHIBITION AND PROPAGATION HELO DOMAIN-CONTAINING PROTEIN"/>
    <property type="match status" value="1"/>
</dbReference>
<name>A0A8H3FM45_9LECA</name>
<sequence>MAVEKETIQFLKRQIESKMVLSECGRYFLPDSYLNIVFNFKDIEKAVSELGCAVHDRLGLAKKIHEEGTRVFAILIKIGQEDSIVAFREHDLLDARLPLNEAVVTRISNQFGTAFAREQQWQFLPYKFRRHMRDYHRHISDTEWILPFVGENEVVGSGGFGDVCKVNISPSQQEFVVNEGANVQLIRKRLRMQKGQGRESYDKAFRNEQRCLILLNQLNHPNIVPLLASYTYKGVHNFLFPAYEMDLENFFKRRERFKDFSWSFTFFSALHGLAAALCSTHKLHLVEREHGLDLDAIGYHHDLRPVNVLVNQETFILADFGLGKFKPKDSLSQTQWKIGNGDYLAPECMDENFAHQKVGRAIDVWAFGCLLIEVATYIERGAEGLEAFRKLRMSRSRHDLWEESCFYANDGSVKTAVQDWLACLTTGNSLAIPTLMLINISSKTLKKDPVDRPKMSDIYRELTLVSLRAHFLALRHVFQNYLEHFSNPKTRRSAGMKLWFERERFLAFGRILGLNSEQMAPVPSEELCTLYDKAQEAMISLYRKLEYELHQIDSSEYKDSGKIGEESLPDEKILENDVHELVGSLWDLLSPAEKRKAENEWLRAMLNTEDVERLDNIGRTIGIEDDSMYEKGAAMAMMKKIRLAILSDPRTVSHNFIINAEDVEILRSVDSHHMGLFQGKVQVLIEWMYYTPAWKDIPLKQRTIVMGLKAQSFGLESKPPNLRTLDCIGAFQDTGKRTGYGFVYRLPVPKLEAQIAASTTTLLQLFAQSYTNPRQHQHRPLLGDKFRLASMLASFLREFHTIGWLHENFHSNNILFFHIKKMDESNHIPLDQPYIIGLHKSRPGGNAWHTEGPSGAKFQDYQHPEYLRTKRFRLEYDYYSFGLVLLEIGFWRPLWAWSKQERCQKMNLAEFRQELVENYVPRLGAEMGAVYRDVVHFCLSTSDSAVTNQESDGSSECGDPDGVAFKLFIENVIEPLEELLRVSI</sequence>
<gene>
    <name evidence="3" type="ORF">ALECFALPRED_003244</name>
</gene>
<dbReference type="InterPro" id="IPR056002">
    <property type="entry name" value="DUF7580"/>
</dbReference>
<keyword evidence="1" id="KW-0067">ATP-binding</keyword>
<dbReference type="Gene3D" id="3.30.200.20">
    <property type="entry name" value="Phosphorylase Kinase, domain 1"/>
    <property type="match status" value="1"/>
</dbReference>
<dbReference type="AlphaFoldDB" id="A0A8H3FM45"/>
<dbReference type="PANTHER" id="PTHR37542">
    <property type="entry name" value="HELO DOMAIN-CONTAINING PROTEIN-RELATED"/>
    <property type="match status" value="1"/>
</dbReference>
<dbReference type="Pfam" id="PF00069">
    <property type="entry name" value="Pkinase"/>
    <property type="match status" value="1"/>
</dbReference>
<evidence type="ECO:0000256" key="1">
    <source>
        <dbReference type="PROSITE-ProRule" id="PRU10141"/>
    </source>
</evidence>
<dbReference type="InterPro" id="IPR017441">
    <property type="entry name" value="Protein_kinase_ATP_BS"/>
</dbReference>
<accession>A0A8H3FM45</accession>
<reference evidence="3" key="1">
    <citation type="submission" date="2021-03" db="EMBL/GenBank/DDBJ databases">
        <authorList>
            <person name="Tagirdzhanova G."/>
        </authorList>
    </citation>
    <scope>NUCLEOTIDE SEQUENCE</scope>
</reference>
<dbReference type="GO" id="GO:0005524">
    <property type="term" value="F:ATP binding"/>
    <property type="evidence" value="ECO:0007669"/>
    <property type="project" value="UniProtKB-UniRule"/>
</dbReference>
<comment type="caution">
    <text evidence="3">The sequence shown here is derived from an EMBL/GenBank/DDBJ whole genome shotgun (WGS) entry which is preliminary data.</text>
</comment>
<dbReference type="Proteomes" id="UP000664203">
    <property type="component" value="Unassembled WGS sequence"/>
</dbReference>
<dbReference type="CDD" id="cd00180">
    <property type="entry name" value="PKc"/>
    <property type="match status" value="1"/>
</dbReference>